<dbReference type="InterPro" id="IPR023809">
    <property type="entry name" value="Thiopep_bacteriocin_synth_dom"/>
</dbReference>
<evidence type="ECO:0000259" key="1">
    <source>
        <dbReference type="Pfam" id="PF04738"/>
    </source>
</evidence>
<reference evidence="3 4" key="1">
    <citation type="submission" date="2020-01" db="EMBL/GenBank/DDBJ databases">
        <title>Complete and circular genome sequences of six lactobacillus isolates from horses.</title>
        <authorList>
            <person name="Hassan H.M."/>
        </authorList>
    </citation>
    <scope>NUCLEOTIDE SEQUENCE [LARGE SCALE GENOMIC DNA]</scope>
    <source>
        <strain evidence="3 4">1D</strain>
    </source>
</reference>
<dbReference type="Pfam" id="PF14028">
    <property type="entry name" value="Lant_dehydr_C"/>
    <property type="match status" value="1"/>
</dbReference>
<dbReference type="Pfam" id="PF04738">
    <property type="entry name" value="Lant_dehydr_N"/>
    <property type="match status" value="1"/>
</dbReference>
<dbReference type="Proteomes" id="UP000510660">
    <property type="component" value="Chromosome"/>
</dbReference>
<dbReference type="RefSeq" id="WP_180860715.1">
    <property type="nucleotide sequence ID" value="NZ_CP047415.1"/>
</dbReference>
<sequence>MHPKLLNQYIIRTSNFLDDKIINDIVASDLIITPNYEKMINKVSKDTKFMEALLIASPTLYRSIFNFSHLSTKKRKSVIRSLLEYMKRAVNRVTPFGLFSSVCIIKENTVQNKSNQCPKLNITLKRHIRLSPNWLLRLYDDVIKNINKAPYQRISISPTFIAQQAYYANYILGENSVFNDGECIRYKKNGLLSVIVTKILEQPGISFLDLITYLKLKVDNVDLYNMVSVIKQLLIERLLVTDLYPNKGMSIQEFEDYIHTLNKSYPKFDKMTQIRQIVKLGRKYEDQGGIFNYQSLSDCLFDLYDEKDAIIVDTETVNSENYQVVFSDNQKMQLQDLTHLLFKLSNLMPTTDKMALENYKNKFVEKYGYLTNVPLLQVFDDNFGIGSPFAKMKFSKRQLAIQRKFIQYLINEQKKSYLKHGYWDLSEMRLSEDVFSKIEKKYSDISVDLNFKYYCKNSLVNKLILGKSPSSFWGYGFSERFSYFLNISNKSIHTQNNLCSIQYVPANKKVANIFYSKTFKNKKLLVNGFYELNDSKLSISLSDVLMSVNQNNEFEFCDLAGNIIRFDQQCMANTELESDIIKFLVSTSSPGYYIPELVGLINNLNNMKNETIKYKEIIISPKHWNIPVDLMKNILANPEKLDVFFKQVGIPRTFYLIRSDQAIPLCLSSTQDVDILANYCSHTNEKVITFEEKCLCQDGDTSGELTLTFNYDHSENINKVSSSKISKNNNIRYPNNWVYIKLYLPKSEENYFLTNNIDDFVKKHNIKNWFFIRYKDSKNHIRFRFEITNNQSIIDLLNWAQDLKSKDVISSYDIAPYMRELERYGDAKIYKTVEKIFNLDSKKSLLLLNSSNYRDALILLDLKNILINLDISSDIILNVLKNNMLKDKKIKRRFNKVKEQIGVLQQQKYSAINVYNTEISSLIRVVLVKSF</sequence>
<feature type="domain" description="Lantibiotic dehydratase N-terminal" evidence="1">
    <location>
        <begin position="46"/>
        <end position="438"/>
    </location>
</feature>
<evidence type="ECO:0000259" key="2">
    <source>
        <dbReference type="Pfam" id="PF14028"/>
    </source>
</evidence>
<proteinExistence type="predicted"/>
<evidence type="ECO:0000313" key="4">
    <source>
        <dbReference type="Proteomes" id="UP000510660"/>
    </source>
</evidence>
<gene>
    <name evidence="3" type="ORF">GTO85_09500</name>
</gene>
<dbReference type="EMBL" id="CP047415">
    <property type="protein sequence ID" value="QLL74563.1"/>
    <property type="molecule type" value="Genomic_DNA"/>
</dbReference>
<evidence type="ECO:0008006" key="5">
    <source>
        <dbReference type="Google" id="ProtNLM"/>
    </source>
</evidence>
<name>A0A7H9EA43_9LACO</name>
<protein>
    <recommendedName>
        <fullName evidence="5">Lantibiotic dehydratase</fullName>
    </recommendedName>
</protein>
<feature type="domain" description="Thiopeptide-type bacteriocin biosynthesis" evidence="2">
    <location>
        <begin position="737"/>
        <end position="917"/>
    </location>
</feature>
<accession>A0A7H9EA43</accession>
<dbReference type="InterPro" id="IPR006827">
    <property type="entry name" value="Lant_deHydtase_N"/>
</dbReference>
<evidence type="ECO:0000313" key="3">
    <source>
        <dbReference type="EMBL" id="QLL74563.1"/>
    </source>
</evidence>
<organism evidence="3 4">
    <name type="scientific">Lactobacillus crispatus</name>
    <dbReference type="NCBI Taxonomy" id="47770"/>
    <lineage>
        <taxon>Bacteria</taxon>
        <taxon>Bacillati</taxon>
        <taxon>Bacillota</taxon>
        <taxon>Bacilli</taxon>
        <taxon>Lactobacillales</taxon>
        <taxon>Lactobacillaceae</taxon>
        <taxon>Lactobacillus</taxon>
    </lineage>
</organism>
<dbReference type="NCBIfam" id="TIGR03891">
    <property type="entry name" value="thiopep_ocin"/>
    <property type="match status" value="1"/>
</dbReference>
<dbReference type="AlphaFoldDB" id="A0A7H9EA43"/>